<comment type="caution">
    <text evidence="3">The sequence shown here is derived from an EMBL/GenBank/DDBJ whole genome shotgun (WGS) entry which is preliminary data.</text>
</comment>
<accession>A0A7J7GK41</accession>
<reference evidence="3 4" key="2">
    <citation type="submission" date="2020-07" db="EMBL/GenBank/DDBJ databases">
        <title>Genome assembly of wild tea tree DASZ reveals pedigree and selection history of tea varieties.</title>
        <authorList>
            <person name="Zhang W."/>
        </authorList>
    </citation>
    <scope>NUCLEOTIDE SEQUENCE [LARGE SCALE GENOMIC DNA]</scope>
    <source>
        <strain evidence="4">cv. G240</strain>
        <tissue evidence="3">Leaf</tissue>
    </source>
</reference>
<dbReference type="InterPro" id="IPR004330">
    <property type="entry name" value="FAR1_DNA_bnd_dom"/>
</dbReference>
<dbReference type="AlphaFoldDB" id="A0A7J7GK41"/>
<gene>
    <name evidence="3" type="ORF">HYC85_024017</name>
</gene>
<evidence type="ECO:0000313" key="4">
    <source>
        <dbReference type="Proteomes" id="UP000593564"/>
    </source>
</evidence>
<organism evidence="3 4">
    <name type="scientific">Camellia sinensis</name>
    <name type="common">Tea plant</name>
    <name type="synonym">Thea sinensis</name>
    <dbReference type="NCBI Taxonomy" id="4442"/>
    <lineage>
        <taxon>Eukaryota</taxon>
        <taxon>Viridiplantae</taxon>
        <taxon>Streptophyta</taxon>
        <taxon>Embryophyta</taxon>
        <taxon>Tracheophyta</taxon>
        <taxon>Spermatophyta</taxon>
        <taxon>Magnoliopsida</taxon>
        <taxon>eudicotyledons</taxon>
        <taxon>Gunneridae</taxon>
        <taxon>Pentapetalae</taxon>
        <taxon>asterids</taxon>
        <taxon>Ericales</taxon>
        <taxon>Theaceae</taxon>
        <taxon>Camellia</taxon>
    </lineage>
</organism>
<evidence type="ECO:0000313" key="3">
    <source>
        <dbReference type="EMBL" id="KAF5939758.1"/>
    </source>
</evidence>
<name>A0A7J7GK41_CAMSI</name>
<evidence type="ECO:0000256" key="1">
    <source>
        <dbReference type="SAM" id="MobiDB-lite"/>
    </source>
</evidence>
<keyword evidence="4" id="KW-1185">Reference proteome</keyword>
<protein>
    <recommendedName>
        <fullName evidence="2">FAR1 domain-containing protein</fullName>
    </recommendedName>
</protein>
<feature type="domain" description="FAR1" evidence="2">
    <location>
        <begin position="66"/>
        <end position="138"/>
    </location>
</feature>
<reference evidence="4" key="1">
    <citation type="journal article" date="2020" name="Nat. Commun.">
        <title>Genome assembly of wild tea tree DASZ reveals pedigree and selection history of tea varieties.</title>
        <authorList>
            <person name="Zhang W."/>
            <person name="Zhang Y."/>
            <person name="Qiu H."/>
            <person name="Guo Y."/>
            <person name="Wan H."/>
            <person name="Zhang X."/>
            <person name="Scossa F."/>
            <person name="Alseekh S."/>
            <person name="Zhang Q."/>
            <person name="Wang P."/>
            <person name="Xu L."/>
            <person name="Schmidt M.H."/>
            <person name="Jia X."/>
            <person name="Li D."/>
            <person name="Zhu A."/>
            <person name="Guo F."/>
            <person name="Chen W."/>
            <person name="Ni D."/>
            <person name="Usadel B."/>
            <person name="Fernie A.R."/>
            <person name="Wen W."/>
        </authorList>
    </citation>
    <scope>NUCLEOTIDE SEQUENCE [LARGE SCALE GENOMIC DNA]</scope>
    <source>
        <strain evidence="4">cv. G240</strain>
    </source>
</reference>
<evidence type="ECO:0000259" key="2">
    <source>
        <dbReference type="Pfam" id="PF03101"/>
    </source>
</evidence>
<dbReference type="EMBL" id="JACBKZ010000011">
    <property type="protein sequence ID" value="KAF5939758.1"/>
    <property type="molecule type" value="Genomic_DNA"/>
</dbReference>
<dbReference type="Proteomes" id="UP000593564">
    <property type="component" value="Unassembled WGS sequence"/>
</dbReference>
<dbReference type="PANTHER" id="PTHR46328:SF31">
    <property type="entry name" value="PROTEIN FAR1-RELATED SEQUENCE 5-LIKE"/>
    <property type="match status" value="1"/>
</dbReference>
<dbReference type="PANTHER" id="PTHR46328">
    <property type="entry name" value="FAR-RED IMPAIRED RESPONSIVE (FAR1) FAMILY PROTEIN-RELATED"/>
    <property type="match status" value="1"/>
</dbReference>
<feature type="region of interest" description="Disordered" evidence="1">
    <location>
        <begin position="1"/>
        <end position="24"/>
    </location>
</feature>
<proteinExistence type="predicted"/>
<sequence>MDVEVVEVDGGKRENNGRANISTNTGEKLGRAGISFDREALNQDDDEYTKPYVAMEFESEEAAKTLYDAYARHVGFSTNVGQYSRNKLDGPIITWDFACSRAIFQRKNVESCNAMLRIERKDQDSWVVTKFVEDHNHSTSISKVHYL</sequence>
<dbReference type="Pfam" id="PF03101">
    <property type="entry name" value="FAR1"/>
    <property type="match status" value="1"/>
</dbReference>